<dbReference type="Proteomes" id="UP000028821">
    <property type="component" value="Unassembled WGS sequence"/>
</dbReference>
<gene>
    <name evidence="2" type="ORF">TGMAS_250700A</name>
</gene>
<protein>
    <submittedName>
        <fullName evidence="2">Uncharacterized protein</fullName>
    </submittedName>
</protein>
<feature type="non-terminal residue" evidence="2">
    <location>
        <position position="145"/>
    </location>
</feature>
<dbReference type="VEuPathDB" id="ToxoDB:TGMAS_250700A"/>
<name>A0A086PQS3_TOXGO</name>
<feature type="region of interest" description="Disordered" evidence="1">
    <location>
        <begin position="100"/>
        <end position="145"/>
    </location>
</feature>
<evidence type="ECO:0000313" key="3">
    <source>
        <dbReference type="Proteomes" id="UP000028821"/>
    </source>
</evidence>
<feature type="region of interest" description="Disordered" evidence="1">
    <location>
        <begin position="1"/>
        <end position="22"/>
    </location>
</feature>
<accession>A0A086PQS3</accession>
<dbReference type="AlphaFoldDB" id="A0A086PQS3"/>
<evidence type="ECO:0000256" key="1">
    <source>
        <dbReference type="SAM" id="MobiDB-lite"/>
    </source>
</evidence>
<feature type="compositionally biased region" description="Basic and acidic residues" evidence="1">
    <location>
        <begin position="128"/>
        <end position="145"/>
    </location>
</feature>
<comment type="caution">
    <text evidence="2">The sequence shown here is derived from an EMBL/GenBank/DDBJ whole genome shotgun (WGS) entry which is preliminary data.</text>
</comment>
<evidence type="ECO:0000313" key="2">
    <source>
        <dbReference type="EMBL" id="KFH02705.1"/>
    </source>
</evidence>
<reference evidence="2 3" key="1">
    <citation type="submission" date="2014-04" db="EMBL/GenBank/DDBJ databases">
        <authorList>
            <person name="Sibley D."/>
            <person name="Venepally P."/>
            <person name="Karamycheva S."/>
            <person name="Hadjithomas M."/>
            <person name="Khan A."/>
            <person name="Brunk B."/>
            <person name="Roos D."/>
            <person name="Caler E."/>
            <person name="Lorenzi H."/>
        </authorList>
    </citation>
    <scope>NUCLEOTIDE SEQUENCE [LARGE SCALE GENOMIC DNA]</scope>
    <source>
        <strain evidence="2 3">MAS</strain>
    </source>
</reference>
<organism evidence="2 3">
    <name type="scientific">Toxoplasma gondii MAS</name>
    <dbReference type="NCBI Taxonomy" id="943118"/>
    <lineage>
        <taxon>Eukaryota</taxon>
        <taxon>Sar</taxon>
        <taxon>Alveolata</taxon>
        <taxon>Apicomplexa</taxon>
        <taxon>Conoidasida</taxon>
        <taxon>Coccidia</taxon>
        <taxon>Eucoccidiorida</taxon>
        <taxon>Eimeriorina</taxon>
        <taxon>Sarcocystidae</taxon>
        <taxon>Toxoplasma</taxon>
    </lineage>
</organism>
<dbReference type="EMBL" id="AEXC02002757">
    <property type="protein sequence ID" value="KFH02705.1"/>
    <property type="molecule type" value="Genomic_DNA"/>
</dbReference>
<proteinExistence type="predicted"/>
<sequence length="145" mass="15550">MDDFELQPLEPDDAEADAFNDDTFGDVGGVVGDDWKPDARAVGAFEALHATIRDPRQADKRHDVAWESQGDFPAHASAPHVDASRAFSSQAFRSLEKAGAPDDGGFCGGPLPAFFTEGGSGPPPGNLHPREFSPRAREFQGIEQE</sequence>